<dbReference type="EMBL" id="JAFNLL010000053">
    <property type="protein sequence ID" value="MBO1269669.1"/>
    <property type="molecule type" value="Genomic_DNA"/>
</dbReference>
<name>A0A939KL83_9MICC</name>
<dbReference type="CDD" id="cd07247">
    <property type="entry name" value="SgaA_N_like"/>
    <property type="match status" value="1"/>
</dbReference>
<dbReference type="InterPro" id="IPR052164">
    <property type="entry name" value="Anthracycline_SecMetBiosynth"/>
</dbReference>
<evidence type="ECO:0000313" key="3">
    <source>
        <dbReference type="Proteomes" id="UP000664164"/>
    </source>
</evidence>
<dbReference type="SUPFAM" id="SSF54593">
    <property type="entry name" value="Glyoxalase/Bleomycin resistance protein/Dihydroxybiphenyl dioxygenase"/>
    <property type="match status" value="1"/>
</dbReference>
<dbReference type="InterPro" id="IPR004360">
    <property type="entry name" value="Glyas_Fos-R_dOase_dom"/>
</dbReference>
<comment type="caution">
    <text evidence="2">The sequence shown here is derived from an EMBL/GenBank/DDBJ whole genome shotgun (WGS) entry which is preliminary data.</text>
</comment>
<organism evidence="2 3">
    <name type="scientific">Arthrobacter cavernae</name>
    <dbReference type="NCBI Taxonomy" id="2817681"/>
    <lineage>
        <taxon>Bacteria</taxon>
        <taxon>Bacillati</taxon>
        <taxon>Actinomycetota</taxon>
        <taxon>Actinomycetes</taxon>
        <taxon>Micrococcales</taxon>
        <taxon>Micrococcaceae</taxon>
        <taxon>Arthrobacter</taxon>
    </lineage>
</organism>
<dbReference type="InterPro" id="IPR029068">
    <property type="entry name" value="Glyas_Bleomycin-R_OHBP_Dase"/>
</dbReference>
<keyword evidence="3" id="KW-1185">Reference proteome</keyword>
<evidence type="ECO:0000259" key="1">
    <source>
        <dbReference type="PROSITE" id="PS51819"/>
    </source>
</evidence>
<gene>
    <name evidence="2" type="ORF">J1902_17150</name>
</gene>
<dbReference type="AlphaFoldDB" id="A0A939KL83"/>
<dbReference type="RefSeq" id="WP_207617532.1">
    <property type="nucleotide sequence ID" value="NZ_JAFNLL010000053.1"/>
</dbReference>
<feature type="domain" description="VOC" evidence="1">
    <location>
        <begin position="4"/>
        <end position="122"/>
    </location>
</feature>
<accession>A0A939KL83</accession>
<dbReference type="PANTHER" id="PTHR33993:SF14">
    <property type="entry name" value="GB|AAF24581.1"/>
    <property type="match status" value="1"/>
</dbReference>
<dbReference type="PANTHER" id="PTHR33993">
    <property type="entry name" value="GLYOXALASE-RELATED"/>
    <property type="match status" value="1"/>
</dbReference>
<proteinExistence type="predicted"/>
<evidence type="ECO:0000313" key="2">
    <source>
        <dbReference type="EMBL" id="MBO1269669.1"/>
    </source>
</evidence>
<reference evidence="2" key="1">
    <citation type="submission" date="2021-03" db="EMBL/GenBank/DDBJ databases">
        <title>A new species, PO-11, isolated from a karst cave deposit.</title>
        <authorList>
            <person name="Zhaoxiaoyong W."/>
        </authorList>
    </citation>
    <scope>NUCLEOTIDE SEQUENCE</scope>
    <source>
        <strain evidence="2">PO-11</strain>
    </source>
</reference>
<protein>
    <submittedName>
        <fullName evidence="2">VOC family protein</fullName>
    </submittedName>
</protein>
<dbReference type="Gene3D" id="3.10.180.10">
    <property type="entry name" value="2,3-Dihydroxybiphenyl 1,2-Dioxygenase, domain 1"/>
    <property type="match status" value="1"/>
</dbReference>
<dbReference type="PROSITE" id="PS51819">
    <property type="entry name" value="VOC"/>
    <property type="match status" value="1"/>
</dbReference>
<dbReference type="Pfam" id="PF00903">
    <property type="entry name" value="Glyoxalase"/>
    <property type="match status" value="1"/>
</dbReference>
<sequence length="125" mass="12994">MAGEPAFFEIGVEDPERGKAFYGALFGWDFTPGPSGRGGFMIGTSSAPGTAGIPGGLHGGDKGAAPYLFFRVDELDAALARVRELGGSVDGTDPGDEDNAAEYGRFKLCKDDQGSVFGLYQPPAQ</sequence>
<dbReference type="Proteomes" id="UP000664164">
    <property type="component" value="Unassembled WGS sequence"/>
</dbReference>
<dbReference type="InterPro" id="IPR037523">
    <property type="entry name" value="VOC_core"/>
</dbReference>